<accession>A0A5D0QRW4</accession>
<evidence type="ECO:0000313" key="2">
    <source>
        <dbReference type="EMBL" id="TYB71635.1"/>
    </source>
</evidence>
<dbReference type="AlphaFoldDB" id="A0A5D0QRW4"/>
<keyword evidence="3" id="KW-1185">Reference proteome</keyword>
<dbReference type="OrthoDB" id="596635at2"/>
<dbReference type="PANTHER" id="PTHR12526:SF630">
    <property type="entry name" value="GLYCOSYLTRANSFERASE"/>
    <property type="match status" value="1"/>
</dbReference>
<protein>
    <submittedName>
        <fullName evidence="2">Glycosyltransferase family 4 protein</fullName>
    </submittedName>
</protein>
<dbReference type="PANTHER" id="PTHR12526">
    <property type="entry name" value="GLYCOSYLTRANSFERASE"/>
    <property type="match status" value="1"/>
</dbReference>
<dbReference type="Pfam" id="PF00534">
    <property type="entry name" value="Glycos_transf_1"/>
    <property type="match status" value="1"/>
</dbReference>
<name>A0A5D0QRW4_9FLAO</name>
<evidence type="ECO:0000259" key="1">
    <source>
        <dbReference type="Pfam" id="PF00534"/>
    </source>
</evidence>
<dbReference type="Proteomes" id="UP000324358">
    <property type="component" value="Unassembled WGS sequence"/>
</dbReference>
<feature type="domain" description="Glycosyl transferase family 1" evidence="1">
    <location>
        <begin position="205"/>
        <end position="362"/>
    </location>
</feature>
<dbReference type="GO" id="GO:0016757">
    <property type="term" value="F:glycosyltransferase activity"/>
    <property type="evidence" value="ECO:0007669"/>
    <property type="project" value="InterPro"/>
</dbReference>
<dbReference type="InterPro" id="IPR001296">
    <property type="entry name" value="Glyco_trans_1"/>
</dbReference>
<comment type="caution">
    <text evidence="2">The sequence shown here is derived from an EMBL/GenBank/DDBJ whole genome shotgun (WGS) entry which is preliminary data.</text>
</comment>
<dbReference type="RefSeq" id="WP_148367517.1">
    <property type="nucleotide sequence ID" value="NZ_VSKL01000006.1"/>
</dbReference>
<dbReference type="EMBL" id="VSKL01000006">
    <property type="protein sequence ID" value="TYB71635.1"/>
    <property type="molecule type" value="Genomic_DNA"/>
</dbReference>
<sequence length="397" mass="44629">MKTPLKIAIYSGEIPSTTFIERLISGVADAGHPVILFGILRKRPRYSSRVRVVGYRLNRLSKFWHLMRYSILLTLFKGGDKKRLDAYLKQQQKTDVYTKVKYYPVLWHQPDVFHLQWAKGLKDWIWVQDFGMKLVLSLRGAHINYSPIADAALAAMYREYFPKVDGFHAVSKAIGLEAQKYGAVQNKITVVYSGLPASEIKAAIEKKTEPLDLADKPFYIISVGRPHWVKGYTYALDACKILKAQGFDFHYTIVGGTKDIELAYQVHDLNLSEQVTLLNQLPYSQVQELISQSDLLLLSSVKEGIANVVLEAMALGTLVLSTDCGGMDEVIYDGETGFLVPIRDSNAMAAKIIEIANLNDLETVRIRQNGLEAIKTNHREELMVKGMLGLYEGVLEG</sequence>
<keyword evidence="2" id="KW-0808">Transferase</keyword>
<reference evidence="2 3" key="1">
    <citation type="submission" date="2019-08" db="EMBL/GenBank/DDBJ databases">
        <title>Genomes of Antarctic Bizionia species.</title>
        <authorList>
            <person name="Bowman J.P."/>
        </authorList>
    </citation>
    <scope>NUCLEOTIDE SEQUENCE [LARGE SCALE GENOMIC DNA]</scope>
    <source>
        <strain evidence="2 3">APA-1</strain>
    </source>
</reference>
<gene>
    <name evidence="2" type="ORF">ES675_13870</name>
</gene>
<proteinExistence type="predicted"/>
<dbReference type="CDD" id="cd03801">
    <property type="entry name" value="GT4_PimA-like"/>
    <property type="match status" value="1"/>
</dbReference>
<evidence type="ECO:0000313" key="3">
    <source>
        <dbReference type="Proteomes" id="UP000324358"/>
    </source>
</evidence>
<organism evidence="2 3">
    <name type="scientific">Bizionia algoritergicola</name>
    <dbReference type="NCBI Taxonomy" id="291187"/>
    <lineage>
        <taxon>Bacteria</taxon>
        <taxon>Pseudomonadati</taxon>
        <taxon>Bacteroidota</taxon>
        <taxon>Flavobacteriia</taxon>
        <taxon>Flavobacteriales</taxon>
        <taxon>Flavobacteriaceae</taxon>
        <taxon>Bizionia</taxon>
    </lineage>
</organism>
<dbReference type="Gene3D" id="3.40.50.2000">
    <property type="entry name" value="Glycogen Phosphorylase B"/>
    <property type="match status" value="2"/>
</dbReference>
<dbReference type="SUPFAM" id="SSF53756">
    <property type="entry name" value="UDP-Glycosyltransferase/glycogen phosphorylase"/>
    <property type="match status" value="1"/>
</dbReference>